<dbReference type="OrthoDB" id="10350394at2759"/>
<name>A0A2H6KDG9_9APIC</name>
<comment type="caution">
    <text evidence="1">The sequence shown here is derived from an EMBL/GenBank/DDBJ whole genome shotgun (WGS) entry which is preliminary data.</text>
</comment>
<evidence type="ECO:0000313" key="2">
    <source>
        <dbReference type="Proteomes" id="UP000236319"/>
    </source>
</evidence>
<evidence type="ECO:0000313" key="1">
    <source>
        <dbReference type="EMBL" id="GBE61042.1"/>
    </source>
</evidence>
<dbReference type="RefSeq" id="XP_028867285.1">
    <property type="nucleotide sequence ID" value="XM_029011452.1"/>
</dbReference>
<sequence>MVYFSLTDAPRNLKESIDWLMALRGADAETNLKALGSAVYDLLADKPVGFTEVPALENVKRISKEFLEQEELKNEPFVKGLLWRFNNRMKKNYYKYFRFVFHIDKSDYENVVRTRGTVPEKIAENLGKVVHGTETFLDDIKNPDKYRSAYSSEATWDNSCSAKPEACAVVFVGIAPMLCAGLRSLRKTSNNASATWSNRYAKKHFGEVMKAVGYKEPECRAKLSGSDVRKALSNVDIRVLEIIYDLAGFWAFY</sequence>
<gene>
    <name evidence="1" type="ORF">BOVATA_025350</name>
</gene>
<proteinExistence type="predicted"/>
<reference evidence="1 2" key="1">
    <citation type="journal article" date="2017" name="BMC Genomics">
        <title>Whole-genome assembly of Babesia ovata and comparative genomics between closely related pathogens.</title>
        <authorList>
            <person name="Yamagishi J."/>
            <person name="Asada M."/>
            <person name="Hakimi H."/>
            <person name="Tanaka T.Q."/>
            <person name="Sugimoto C."/>
            <person name="Kawazu S."/>
        </authorList>
    </citation>
    <scope>NUCLEOTIDE SEQUENCE [LARGE SCALE GENOMIC DNA]</scope>
    <source>
        <strain evidence="1 2">Miyake</strain>
    </source>
</reference>
<dbReference type="AlphaFoldDB" id="A0A2H6KDG9"/>
<keyword evidence="2" id="KW-1185">Reference proteome</keyword>
<protein>
    <submittedName>
        <fullName evidence="1">Uncharacterized protein</fullName>
    </submittedName>
</protein>
<dbReference type="Proteomes" id="UP000236319">
    <property type="component" value="Unassembled WGS sequence"/>
</dbReference>
<organism evidence="1 2">
    <name type="scientific">Babesia ovata</name>
    <dbReference type="NCBI Taxonomy" id="189622"/>
    <lineage>
        <taxon>Eukaryota</taxon>
        <taxon>Sar</taxon>
        <taxon>Alveolata</taxon>
        <taxon>Apicomplexa</taxon>
        <taxon>Aconoidasida</taxon>
        <taxon>Piroplasmida</taxon>
        <taxon>Babesiidae</taxon>
        <taxon>Babesia</taxon>
    </lineage>
</organism>
<dbReference type="EMBL" id="BDSA01000002">
    <property type="protein sequence ID" value="GBE61042.1"/>
    <property type="molecule type" value="Genomic_DNA"/>
</dbReference>
<dbReference type="VEuPathDB" id="PiroplasmaDB:BOVATA_025350"/>
<accession>A0A2H6KDG9</accession>
<dbReference type="GeneID" id="39874812"/>